<dbReference type="PANTHER" id="PTHR34535">
    <property type="entry name" value="HYDROGENASE MATURATION FACTOR HYPA"/>
    <property type="match status" value="1"/>
</dbReference>
<keyword evidence="3 5" id="KW-0479">Metal-binding</keyword>
<protein>
    <recommendedName>
        <fullName evidence="5">Hydrogenase maturation factor HypA</fullName>
    </recommendedName>
</protein>
<evidence type="ECO:0000313" key="6">
    <source>
        <dbReference type="EMBL" id="MBE9189785.1"/>
    </source>
</evidence>
<dbReference type="Gene3D" id="3.30.2320.80">
    <property type="match status" value="1"/>
</dbReference>
<dbReference type="EMBL" id="JADEWN010000009">
    <property type="protein sequence ID" value="MBE9189785.1"/>
    <property type="molecule type" value="Genomic_DNA"/>
</dbReference>
<dbReference type="RefSeq" id="WP_193931019.1">
    <property type="nucleotide sequence ID" value="NZ_CAWPMZ010000150.1"/>
</dbReference>
<dbReference type="InterPro" id="IPR020538">
    <property type="entry name" value="Hydgase_Ni_incorp_HypA/HybF_CS"/>
</dbReference>
<keyword evidence="7" id="KW-1185">Reference proteome</keyword>
<dbReference type="Pfam" id="PF01155">
    <property type="entry name" value="HypA"/>
    <property type="match status" value="1"/>
</dbReference>
<keyword evidence="4 5" id="KW-0862">Zinc</keyword>
<sequence length="113" mass="12341">MHEVAIMQNALDIALQQTRLAGGSQIHALKLRIGELSGVVPEALEFAFDVVVQGTIAADAHLEIDYIPVVCHCSNCDLDFQPANLVYECYQCDQISIDVVRGQELEIASLEVS</sequence>
<dbReference type="PROSITE" id="PS01249">
    <property type="entry name" value="HYPA"/>
    <property type="match status" value="1"/>
</dbReference>
<feature type="binding site" evidence="5">
    <location>
        <position position="73"/>
    </location>
    <ligand>
        <name>Zn(2+)</name>
        <dbReference type="ChEBI" id="CHEBI:29105"/>
    </ligand>
</feature>
<dbReference type="NCBIfam" id="TIGR00100">
    <property type="entry name" value="hypA"/>
    <property type="match status" value="1"/>
</dbReference>
<dbReference type="InterPro" id="IPR000688">
    <property type="entry name" value="HypA/HybF"/>
</dbReference>
<comment type="caution">
    <text evidence="6">The sequence shown here is derived from an EMBL/GenBank/DDBJ whole genome shotgun (WGS) entry which is preliminary data.</text>
</comment>
<dbReference type="PIRSF" id="PIRSF004761">
    <property type="entry name" value="Hydrgn_mat_HypA"/>
    <property type="match status" value="1"/>
</dbReference>
<name>A0ABR9UP26_9CHRO</name>
<feature type="binding site" evidence="5">
    <location>
        <position position="2"/>
    </location>
    <ligand>
        <name>Ni(2+)</name>
        <dbReference type="ChEBI" id="CHEBI:49786"/>
    </ligand>
</feature>
<feature type="binding site" evidence="5">
    <location>
        <position position="92"/>
    </location>
    <ligand>
        <name>Zn(2+)</name>
        <dbReference type="ChEBI" id="CHEBI:29105"/>
    </ligand>
</feature>
<reference evidence="6 7" key="1">
    <citation type="submission" date="2020-10" db="EMBL/GenBank/DDBJ databases">
        <authorList>
            <person name="Castelo-Branco R."/>
            <person name="Eusebio N."/>
            <person name="Adriana R."/>
            <person name="Vieira A."/>
            <person name="Brugerolle De Fraissinette N."/>
            <person name="Rezende De Castro R."/>
            <person name="Schneider M.P."/>
            <person name="Vasconcelos V."/>
            <person name="Leao P.N."/>
        </authorList>
    </citation>
    <scope>NUCLEOTIDE SEQUENCE [LARGE SCALE GENOMIC DNA]</scope>
    <source>
        <strain evidence="6 7">LEGE 06123</strain>
    </source>
</reference>
<comment type="function">
    <text evidence="5">Involved in the maturation of [NiFe] hydrogenases. Required for nickel insertion into the metal center of the hydrogenase.</text>
</comment>
<feature type="binding site" evidence="5">
    <location>
        <position position="76"/>
    </location>
    <ligand>
        <name>Zn(2+)</name>
        <dbReference type="ChEBI" id="CHEBI:29105"/>
    </ligand>
</feature>
<organism evidence="6 7">
    <name type="scientific">Gloeocapsopsis crepidinum LEGE 06123</name>
    <dbReference type="NCBI Taxonomy" id="588587"/>
    <lineage>
        <taxon>Bacteria</taxon>
        <taxon>Bacillati</taxon>
        <taxon>Cyanobacteriota</taxon>
        <taxon>Cyanophyceae</taxon>
        <taxon>Oscillatoriophycideae</taxon>
        <taxon>Chroococcales</taxon>
        <taxon>Chroococcaceae</taxon>
        <taxon>Gloeocapsopsis</taxon>
    </lineage>
</organism>
<evidence type="ECO:0000256" key="2">
    <source>
        <dbReference type="ARBA" id="ARBA00022596"/>
    </source>
</evidence>
<feature type="binding site" evidence="5">
    <location>
        <position position="89"/>
    </location>
    <ligand>
        <name>Zn(2+)</name>
        <dbReference type="ChEBI" id="CHEBI:29105"/>
    </ligand>
</feature>
<evidence type="ECO:0000256" key="1">
    <source>
        <dbReference type="ARBA" id="ARBA00010748"/>
    </source>
</evidence>
<dbReference type="Proteomes" id="UP000651156">
    <property type="component" value="Unassembled WGS sequence"/>
</dbReference>
<comment type="similarity">
    <text evidence="1 5">Belongs to the HypA/HybF family.</text>
</comment>
<accession>A0ABR9UP26</accession>
<keyword evidence="2 5" id="KW-0533">Nickel</keyword>
<evidence type="ECO:0000256" key="5">
    <source>
        <dbReference type="HAMAP-Rule" id="MF_00213"/>
    </source>
</evidence>
<dbReference type="HAMAP" id="MF_00213">
    <property type="entry name" value="HypA_HybF"/>
    <property type="match status" value="1"/>
</dbReference>
<proteinExistence type="inferred from homology"/>
<evidence type="ECO:0000256" key="3">
    <source>
        <dbReference type="ARBA" id="ARBA00022723"/>
    </source>
</evidence>
<evidence type="ECO:0000256" key="4">
    <source>
        <dbReference type="ARBA" id="ARBA00022833"/>
    </source>
</evidence>
<evidence type="ECO:0000313" key="7">
    <source>
        <dbReference type="Proteomes" id="UP000651156"/>
    </source>
</evidence>
<gene>
    <name evidence="5 6" type="primary">hypA</name>
    <name evidence="6" type="ORF">IQ230_05295</name>
</gene>
<dbReference type="PANTHER" id="PTHR34535:SF3">
    <property type="entry name" value="HYDROGENASE MATURATION FACTOR HYPA"/>
    <property type="match status" value="1"/>
</dbReference>